<dbReference type="Gene3D" id="3.20.20.300">
    <property type="entry name" value="Glycoside hydrolase, family 3, N-terminal domain"/>
    <property type="match status" value="1"/>
</dbReference>
<feature type="signal peptide" evidence="5">
    <location>
        <begin position="1"/>
        <end position="23"/>
    </location>
</feature>
<dbReference type="PANTHER" id="PTHR42721">
    <property type="entry name" value="SUGAR HYDROLASE-RELATED"/>
    <property type="match status" value="1"/>
</dbReference>
<dbReference type="InterPro" id="IPR001764">
    <property type="entry name" value="Glyco_hydro_3_N"/>
</dbReference>
<name>A0A5A8CHC0_CAFRO</name>
<dbReference type="InterPro" id="IPR036962">
    <property type="entry name" value="Glyco_hydro_3_N_sf"/>
</dbReference>
<proteinExistence type="predicted"/>
<dbReference type="PANTHER" id="PTHR42721:SF41">
    <property type="entry name" value="GLYCOSIDE HYDROLASE FAMILY 3 C-TERMINAL DOMAIN-CONTAINING PROTEIN"/>
    <property type="match status" value="1"/>
</dbReference>
<organism evidence="7 8">
    <name type="scientific">Cafeteria roenbergensis</name>
    <name type="common">Marine flagellate</name>
    <dbReference type="NCBI Taxonomy" id="33653"/>
    <lineage>
        <taxon>Eukaryota</taxon>
        <taxon>Sar</taxon>
        <taxon>Stramenopiles</taxon>
        <taxon>Bigyra</taxon>
        <taxon>Opalozoa</taxon>
        <taxon>Bicosoecida</taxon>
        <taxon>Cafeteriaceae</taxon>
        <taxon>Cafeteria</taxon>
    </lineage>
</organism>
<dbReference type="InterPro" id="IPR013783">
    <property type="entry name" value="Ig-like_fold"/>
</dbReference>
<dbReference type="SUPFAM" id="SSF51445">
    <property type="entry name" value="(Trans)glycosidases"/>
    <property type="match status" value="1"/>
</dbReference>
<evidence type="ECO:0000313" key="7">
    <source>
        <dbReference type="EMBL" id="KAA0152443.1"/>
    </source>
</evidence>
<sequence length="836" mass="87047">MRPLSRALLAAAAAAAGAAVALADHTPNNNAFTNRTCGLGFQSLPFCNASASVAFRAADLVGRLHSEDKGPLLTARGSPRGNLASAPYIGLNVFDWGENALHGDQTLCVSDPEHGGVGRCSTSFPMPNAAGSSFNRSAVRAMGYIIGLEARAQWRVSDTEASVWSGRPPIGPQTWSPTINEPRDPRWGRYQEVPSASPLWLGEYAREYVAGAQYGLGPDSLARAAGLAPGDANGTLLTVTCVKHLVAYSLEGRPGSSVSRHNFDALVAPFDMADTYLKAFHAALGGDLPALGVMCSYNAVNGAPTCAGGGGGVVREYLRERWGSQAYMTSDTGAITDIYDAHHMEPTPEAAVCAALVNGSTDMNSGDVFWHHVESAVSQGLCGWGDVDAALRRTLGLRIRLGLMDDPASTPYWNVPLSVIGSDAHVAVARQASRDALVLLKNDGKVLPFRRGGVVAVIGPHSQAREAQLGSYLGQICSNPDSNANDFSCVMSPQEAVAAANTGGSVIQATGCSVDGDNTSGIAEAVAAAKQADSVILMVGSDQSVEGESHDRISIDLPGVQHQLIAAVAAVGKPTAVVIMRGGPVDVDPERRNKAVGAMIDAGFPGQYGAEAIASAVFGDFSPGGRLATHFYHADYVNGINMTDMRMAFGPQPRGDRYFPADQTVFPFGAGLSYSTFELQWTPASAVGPGRSPALPTGSGEGATTAHAEVKVSNTGSVRADVVLLARFRVKSLPQGSPLTRLATALQGQLFDFARLTLDAGESTTASFDVSAAALELVDPATGDTVISPGTFLIEISEFSSQLQGEVDLVGQTVVVDKFPAQAAAAYRQAASSQAE</sequence>
<dbReference type="InterPro" id="IPR026891">
    <property type="entry name" value="Fn3-like"/>
</dbReference>
<feature type="domain" description="Fibronectin type III-like" evidence="6">
    <location>
        <begin position="732"/>
        <end position="800"/>
    </location>
</feature>
<dbReference type="InterPro" id="IPR036881">
    <property type="entry name" value="Glyco_hydro_3_C_sf"/>
</dbReference>
<gene>
    <name evidence="7" type="ORF">FNF29_04008</name>
</gene>
<feature type="region of interest" description="Disordered" evidence="4">
    <location>
        <begin position="162"/>
        <end position="187"/>
    </location>
</feature>
<dbReference type="Pfam" id="PF14310">
    <property type="entry name" value="Fn3-like"/>
    <property type="match status" value="1"/>
</dbReference>
<evidence type="ECO:0000313" key="8">
    <source>
        <dbReference type="Proteomes" id="UP000323011"/>
    </source>
</evidence>
<dbReference type="InterPro" id="IPR017853">
    <property type="entry name" value="GH"/>
</dbReference>
<keyword evidence="3" id="KW-0326">Glycosidase</keyword>
<dbReference type="InterPro" id="IPR002772">
    <property type="entry name" value="Glyco_hydro_3_C"/>
</dbReference>
<accession>A0A5A8CHC0</accession>
<dbReference type="GO" id="GO:0009044">
    <property type="term" value="F:xylan 1,4-beta-xylosidase activity"/>
    <property type="evidence" value="ECO:0007669"/>
    <property type="project" value="InterPro"/>
</dbReference>
<protein>
    <recommendedName>
        <fullName evidence="6">Fibronectin type III-like domain-containing protein</fullName>
    </recommendedName>
</protein>
<dbReference type="InterPro" id="IPR044993">
    <property type="entry name" value="BXL"/>
</dbReference>
<feature type="chain" id="PRO_5022787997" description="Fibronectin type III-like domain-containing protein" evidence="5">
    <location>
        <begin position="24"/>
        <end position="836"/>
    </location>
</feature>
<dbReference type="Proteomes" id="UP000323011">
    <property type="component" value="Unassembled WGS sequence"/>
</dbReference>
<evidence type="ECO:0000259" key="6">
    <source>
        <dbReference type="SMART" id="SM01217"/>
    </source>
</evidence>
<keyword evidence="8" id="KW-1185">Reference proteome</keyword>
<evidence type="ECO:0000256" key="3">
    <source>
        <dbReference type="ARBA" id="ARBA00023295"/>
    </source>
</evidence>
<dbReference type="Pfam" id="PF00933">
    <property type="entry name" value="Glyco_hydro_3"/>
    <property type="match status" value="1"/>
</dbReference>
<dbReference type="Pfam" id="PF01915">
    <property type="entry name" value="Glyco_hydro_3_C"/>
    <property type="match status" value="1"/>
</dbReference>
<dbReference type="Gene3D" id="2.60.40.10">
    <property type="entry name" value="Immunoglobulins"/>
    <property type="match status" value="1"/>
</dbReference>
<reference evidence="7 8" key="1">
    <citation type="submission" date="2019-07" db="EMBL/GenBank/DDBJ databases">
        <title>Genomes of Cafeteria roenbergensis.</title>
        <authorList>
            <person name="Fischer M.G."/>
            <person name="Hackl T."/>
            <person name="Roman M."/>
        </authorList>
    </citation>
    <scope>NUCLEOTIDE SEQUENCE [LARGE SCALE GENOMIC DNA]</scope>
    <source>
        <strain evidence="7 8">BVI</strain>
    </source>
</reference>
<dbReference type="Gene3D" id="3.40.50.1700">
    <property type="entry name" value="Glycoside hydrolase family 3 C-terminal domain"/>
    <property type="match status" value="1"/>
</dbReference>
<dbReference type="SUPFAM" id="SSF52279">
    <property type="entry name" value="Beta-D-glucan exohydrolase, C-terminal domain"/>
    <property type="match status" value="1"/>
</dbReference>
<dbReference type="GO" id="GO:0031222">
    <property type="term" value="P:arabinan catabolic process"/>
    <property type="evidence" value="ECO:0007669"/>
    <property type="project" value="TreeGrafter"/>
</dbReference>
<evidence type="ECO:0000256" key="5">
    <source>
        <dbReference type="SAM" id="SignalP"/>
    </source>
</evidence>
<keyword evidence="1 5" id="KW-0732">Signal</keyword>
<evidence type="ECO:0000256" key="1">
    <source>
        <dbReference type="ARBA" id="ARBA00022729"/>
    </source>
</evidence>
<dbReference type="GO" id="GO:0045493">
    <property type="term" value="P:xylan catabolic process"/>
    <property type="evidence" value="ECO:0007669"/>
    <property type="project" value="InterPro"/>
</dbReference>
<dbReference type="GO" id="GO:0046556">
    <property type="term" value="F:alpha-L-arabinofuranosidase activity"/>
    <property type="evidence" value="ECO:0007669"/>
    <property type="project" value="TreeGrafter"/>
</dbReference>
<comment type="caution">
    <text evidence="7">The sequence shown here is derived from an EMBL/GenBank/DDBJ whole genome shotgun (WGS) entry which is preliminary data.</text>
</comment>
<evidence type="ECO:0000256" key="4">
    <source>
        <dbReference type="SAM" id="MobiDB-lite"/>
    </source>
</evidence>
<dbReference type="OMA" id="HMAIGTT"/>
<evidence type="ECO:0000256" key="2">
    <source>
        <dbReference type="ARBA" id="ARBA00022801"/>
    </source>
</evidence>
<dbReference type="SMART" id="SM01217">
    <property type="entry name" value="Fn3_like"/>
    <property type="match status" value="1"/>
</dbReference>
<keyword evidence="2" id="KW-0378">Hydrolase</keyword>
<dbReference type="AlphaFoldDB" id="A0A5A8CHC0"/>
<dbReference type="EMBL" id="VLTN01000021">
    <property type="protein sequence ID" value="KAA0152443.1"/>
    <property type="molecule type" value="Genomic_DNA"/>
</dbReference>